<evidence type="ECO:0000256" key="2">
    <source>
        <dbReference type="SAM" id="SignalP"/>
    </source>
</evidence>
<feature type="signal peptide" evidence="2">
    <location>
        <begin position="1"/>
        <end position="32"/>
    </location>
</feature>
<keyword evidence="2" id="KW-0732">Signal</keyword>
<comment type="caution">
    <text evidence="3">The sequence shown here is derived from an EMBL/GenBank/DDBJ whole genome shotgun (WGS) entry which is preliminary data.</text>
</comment>
<accession>A0A931CIP1</accession>
<dbReference type="EMBL" id="JADNYM010000008">
    <property type="protein sequence ID" value="MBG0739312.1"/>
    <property type="molecule type" value="Genomic_DNA"/>
</dbReference>
<proteinExistence type="predicted"/>
<reference evidence="3 4" key="1">
    <citation type="submission" date="2020-11" db="EMBL/GenBank/DDBJ databases">
        <title>Arthrobacter antarcticus sp. nov., isolated from Antarctic Soil.</title>
        <authorList>
            <person name="Li J."/>
        </authorList>
    </citation>
    <scope>NUCLEOTIDE SEQUENCE [LARGE SCALE GENOMIC DNA]</scope>
    <source>
        <strain evidence="3 4">Z1-20</strain>
    </source>
</reference>
<dbReference type="SUPFAM" id="SSF53955">
    <property type="entry name" value="Lysozyme-like"/>
    <property type="match status" value="1"/>
</dbReference>
<name>A0A931CIP1_9MICC</name>
<evidence type="ECO:0000256" key="1">
    <source>
        <dbReference type="SAM" id="MobiDB-lite"/>
    </source>
</evidence>
<keyword evidence="4" id="KW-1185">Reference proteome</keyword>
<evidence type="ECO:0000313" key="4">
    <source>
        <dbReference type="Proteomes" id="UP000655366"/>
    </source>
</evidence>
<protein>
    <submittedName>
        <fullName evidence="3">Lytic transglycosylase domain-containing protein</fullName>
    </submittedName>
</protein>
<feature type="region of interest" description="Disordered" evidence="1">
    <location>
        <begin position="284"/>
        <end position="328"/>
    </location>
</feature>
<organism evidence="3 4">
    <name type="scientific">Arthrobacter terrae</name>
    <dbReference type="NCBI Taxonomy" id="2935737"/>
    <lineage>
        <taxon>Bacteria</taxon>
        <taxon>Bacillati</taxon>
        <taxon>Actinomycetota</taxon>
        <taxon>Actinomycetes</taxon>
        <taxon>Micrococcales</taxon>
        <taxon>Micrococcaceae</taxon>
        <taxon>Arthrobacter</taxon>
    </lineage>
</organism>
<sequence length="447" mass="45774">MFMFPMRLRVMSTAALLAAVLLYGAVVPVALAGPASADEATPPSGFPSWQDVQTAKQNESSKASEITRINTLLDGLQGQADQLGNAAVKAGASYAEAKAGLDVAGAKVDLLAAQAQSAGAVVGHYKKEAGALAAQSYKSGGSSLGLFASLDALGSKDGLQRLGVLGIVTDRATALYNKSMVAQGTATSLADQEKAARAERERLAGEAQHKLDDAVAARAAVEAQVVSQQQQSGQLVAALASLKDSTVATEDQYRKGQVAMAVYEAAQQAKRAAAEEQARQAAAAAAAATQQGTRGAGGSPAGTAGSGSPQAPGSGTSGPAEGEGSGGGGYIPVDVLLPNIPGNQVNDPAAAKAYASARLGANGWGQDQFPCLVQLWIQESSWLTNATNQSSGAYGIAQALLPSKYGSQGSDWLTSYRTQIDWGLGYIRDRYGSPCGAWDHEVSHNWY</sequence>
<dbReference type="Proteomes" id="UP000655366">
    <property type="component" value="Unassembled WGS sequence"/>
</dbReference>
<dbReference type="InterPro" id="IPR023346">
    <property type="entry name" value="Lysozyme-like_dom_sf"/>
</dbReference>
<gene>
    <name evidence="3" type="ORF">IV500_07905</name>
</gene>
<feature type="compositionally biased region" description="Low complexity" evidence="1">
    <location>
        <begin position="301"/>
        <end position="320"/>
    </location>
</feature>
<feature type="chain" id="PRO_5039248130" evidence="2">
    <location>
        <begin position="33"/>
        <end position="447"/>
    </location>
</feature>
<feature type="compositionally biased region" description="Low complexity" evidence="1">
    <location>
        <begin position="284"/>
        <end position="293"/>
    </location>
</feature>
<evidence type="ECO:0000313" key="3">
    <source>
        <dbReference type="EMBL" id="MBG0739312.1"/>
    </source>
</evidence>
<dbReference type="AlphaFoldDB" id="A0A931CIP1"/>